<organism evidence="2">
    <name type="scientific">Oryza punctata</name>
    <name type="common">Red rice</name>
    <dbReference type="NCBI Taxonomy" id="4537"/>
    <lineage>
        <taxon>Eukaryota</taxon>
        <taxon>Viridiplantae</taxon>
        <taxon>Streptophyta</taxon>
        <taxon>Embryophyta</taxon>
        <taxon>Tracheophyta</taxon>
        <taxon>Spermatophyta</taxon>
        <taxon>Magnoliopsida</taxon>
        <taxon>Liliopsida</taxon>
        <taxon>Poales</taxon>
        <taxon>Poaceae</taxon>
        <taxon>BOP clade</taxon>
        <taxon>Oryzoideae</taxon>
        <taxon>Oryzeae</taxon>
        <taxon>Oryzinae</taxon>
        <taxon>Oryza</taxon>
    </lineage>
</organism>
<reference evidence="2" key="2">
    <citation type="submission" date="2018-05" db="EMBL/GenBank/DDBJ databases">
        <title>OpunRS2 (Oryza punctata Reference Sequence Version 2).</title>
        <authorList>
            <person name="Zhang J."/>
            <person name="Kudrna D."/>
            <person name="Lee S."/>
            <person name="Talag J."/>
            <person name="Welchert J."/>
            <person name="Wing R.A."/>
        </authorList>
    </citation>
    <scope>NUCLEOTIDE SEQUENCE [LARGE SCALE GENOMIC DNA]</scope>
</reference>
<keyword evidence="3" id="KW-1185">Reference proteome</keyword>
<reference evidence="2" key="1">
    <citation type="submission" date="2015-04" db="UniProtKB">
        <authorList>
            <consortium name="EnsemblPlants"/>
        </authorList>
    </citation>
    <scope>IDENTIFICATION</scope>
</reference>
<evidence type="ECO:0000313" key="2">
    <source>
        <dbReference type="EnsemblPlants" id="OPUNC06G05800.1"/>
    </source>
</evidence>
<evidence type="ECO:0000313" key="3">
    <source>
        <dbReference type="Proteomes" id="UP000026962"/>
    </source>
</evidence>
<accession>A0A0E0L8W8</accession>
<sequence length="203" mass="22861">MGRSNVAAKLKLEDLSKPKNMSAKTPAKIQVTTHQRIARGAGKNPGNGRAKTTIKAASAAESAQNPSKNHTPKINQPMEELHEKKMMTIEYSYQATEGNRSSCKNMELTIPEKANLMEGGGNEKRREEAPVIYSYIRSQPKKRLKAPTTSKPKWTKEKEKDVHSPAYERCRPAWREEAYEVHIDRAGKNYKITTLGGRNQENK</sequence>
<dbReference type="EnsemblPlants" id="OPUNC06G05800.1">
    <property type="protein sequence ID" value="OPUNC06G05800.1"/>
    <property type="gene ID" value="OPUNC06G05800"/>
</dbReference>
<protein>
    <submittedName>
        <fullName evidence="2">Uncharacterized protein</fullName>
    </submittedName>
</protein>
<dbReference type="HOGENOM" id="CLU_1350820_0_0_1"/>
<feature type="region of interest" description="Disordered" evidence="1">
    <location>
        <begin position="1"/>
        <end position="75"/>
    </location>
</feature>
<proteinExistence type="predicted"/>
<name>A0A0E0L8W8_ORYPU</name>
<dbReference type="Gramene" id="OPUNC06G05800.1">
    <property type="protein sequence ID" value="OPUNC06G05800.1"/>
    <property type="gene ID" value="OPUNC06G05800"/>
</dbReference>
<dbReference type="AlphaFoldDB" id="A0A0E0L8W8"/>
<feature type="compositionally biased region" description="Polar residues" evidence="1">
    <location>
        <begin position="61"/>
        <end position="74"/>
    </location>
</feature>
<evidence type="ECO:0000256" key="1">
    <source>
        <dbReference type="SAM" id="MobiDB-lite"/>
    </source>
</evidence>
<dbReference type="Proteomes" id="UP000026962">
    <property type="component" value="Chromosome 6"/>
</dbReference>
<feature type="region of interest" description="Disordered" evidence="1">
    <location>
        <begin position="139"/>
        <end position="165"/>
    </location>
</feature>
<feature type="compositionally biased region" description="Basic and acidic residues" evidence="1">
    <location>
        <begin position="154"/>
        <end position="165"/>
    </location>
</feature>